<keyword evidence="3" id="KW-1185">Reference proteome</keyword>
<evidence type="ECO:0000313" key="3">
    <source>
        <dbReference type="Proteomes" id="UP000614200"/>
    </source>
</evidence>
<organism evidence="2 3">
    <name type="scientific">Fusibacter ferrireducens</name>
    <dbReference type="NCBI Taxonomy" id="2785058"/>
    <lineage>
        <taxon>Bacteria</taxon>
        <taxon>Bacillati</taxon>
        <taxon>Bacillota</taxon>
        <taxon>Clostridia</taxon>
        <taxon>Eubacteriales</taxon>
        <taxon>Eubacteriales Family XII. Incertae Sedis</taxon>
        <taxon>Fusibacter</taxon>
    </lineage>
</organism>
<sequence length="297" mass="34054">MYELEKLGERSYYIESPVKTGIYQIDEQNVLLIDSGNDKDAAKKIAKIIRTQNWHLKWIINTHSHADHIGGNAYLLEQFKCQAFTVGVETAFMKYPILEPSFLYGGYPMKALRNKFLMAKPSEVASIDDFETVTGLSDFEFIHLDGHTFNMIGIKTPDGVWYLGDAINGAHIIEKYHVSFLYDVSAYLESMEKLIKLEGNCFVLAHAGICEDLGELIDINKRKVLEIIALIESFCENEIGFENLLKKIFDHYNLKMDMNQYVLVGSTIKSYLSYLSDGDRIFATFKENNLLWQKNIK</sequence>
<dbReference type="CDD" id="cd07743">
    <property type="entry name" value="metallo-hydrolase-like_MBL-fold"/>
    <property type="match status" value="1"/>
</dbReference>
<dbReference type="RefSeq" id="WP_194703229.1">
    <property type="nucleotide sequence ID" value="NZ_JADKNH010000012.1"/>
</dbReference>
<dbReference type="PANTHER" id="PTHR42951:SF14">
    <property type="entry name" value="METALLO-BETA-LACTAMASE SUPERFAMILY PROTEIN"/>
    <property type="match status" value="1"/>
</dbReference>
<evidence type="ECO:0000313" key="2">
    <source>
        <dbReference type="EMBL" id="MBF4694985.1"/>
    </source>
</evidence>
<accession>A0ABR9ZWY7</accession>
<dbReference type="InterPro" id="IPR050855">
    <property type="entry name" value="NDM-1-like"/>
</dbReference>
<name>A0ABR9ZWY7_9FIRM</name>
<protein>
    <submittedName>
        <fullName evidence="2">MBL fold metallo-hydrolase</fullName>
    </submittedName>
</protein>
<comment type="caution">
    <text evidence="2">The sequence shown here is derived from an EMBL/GenBank/DDBJ whole genome shotgun (WGS) entry which is preliminary data.</text>
</comment>
<proteinExistence type="predicted"/>
<dbReference type="SMART" id="SM00849">
    <property type="entry name" value="Lactamase_B"/>
    <property type="match status" value="1"/>
</dbReference>
<dbReference type="SUPFAM" id="SSF56281">
    <property type="entry name" value="Metallo-hydrolase/oxidoreductase"/>
    <property type="match status" value="1"/>
</dbReference>
<feature type="domain" description="Metallo-beta-lactamase" evidence="1">
    <location>
        <begin position="18"/>
        <end position="206"/>
    </location>
</feature>
<dbReference type="InterPro" id="IPR036866">
    <property type="entry name" value="RibonucZ/Hydroxyglut_hydro"/>
</dbReference>
<gene>
    <name evidence="2" type="ORF">ISU02_17945</name>
</gene>
<dbReference type="Proteomes" id="UP000614200">
    <property type="component" value="Unassembled WGS sequence"/>
</dbReference>
<evidence type="ECO:0000259" key="1">
    <source>
        <dbReference type="SMART" id="SM00849"/>
    </source>
</evidence>
<dbReference type="PANTHER" id="PTHR42951">
    <property type="entry name" value="METALLO-BETA-LACTAMASE DOMAIN-CONTAINING"/>
    <property type="match status" value="1"/>
</dbReference>
<reference evidence="2 3" key="1">
    <citation type="submission" date="2020-11" db="EMBL/GenBank/DDBJ databases">
        <title>Fusibacter basophilias sp. nov.</title>
        <authorList>
            <person name="Qiu D."/>
        </authorList>
    </citation>
    <scope>NUCLEOTIDE SEQUENCE [LARGE SCALE GENOMIC DNA]</scope>
    <source>
        <strain evidence="2 3">Q10-2</strain>
    </source>
</reference>
<dbReference type="EMBL" id="JADKNH010000012">
    <property type="protein sequence ID" value="MBF4694985.1"/>
    <property type="molecule type" value="Genomic_DNA"/>
</dbReference>
<dbReference type="InterPro" id="IPR001279">
    <property type="entry name" value="Metallo-B-lactamas"/>
</dbReference>
<dbReference type="Gene3D" id="3.60.15.10">
    <property type="entry name" value="Ribonuclease Z/Hydroxyacylglutathione hydrolase-like"/>
    <property type="match status" value="1"/>
</dbReference>
<dbReference type="Pfam" id="PF00753">
    <property type="entry name" value="Lactamase_B"/>
    <property type="match status" value="1"/>
</dbReference>